<reference evidence="1" key="1">
    <citation type="submission" date="2018-02" db="EMBL/GenBank/DDBJ databases">
        <title>Rhizophora mucronata_Transcriptome.</title>
        <authorList>
            <person name="Meera S.P."/>
            <person name="Sreeshan A."/>
            <person name="Augustine A."/>
        </authorList>
    </citation>
    <scope>NUCLEOTIDE SEQUENCE</scope>
    <source>
        <tissue evidence="1">Leaf</tissue>
    </source>
</reference>
<dbReference type="AlphaFoldDB" id="A0A2P2PIU0"/>
<evidence type="ECO:0000313" key="1">
    <source>
        <dbReference type="EMBL" id="MBX54684.1"/>
    </source>
</evidence>
<name>A0A2P2PIU0_RHIMU</name>
<sequence length="17" mass="2014">MYSSFEGHIKSVTLKMR</sequence>
<protein>
    <submittedName>
        <fullName evidence="1">Uncharacterized protein</fullName>
    </submittedName>
</protein>
<dbReference type="EMBL" id="GGEC01074200">
    <property type="protein sequence ID" value="MBX54684.1"/>
    <property type="molecule type" value="Transcribed_RNA"/>
</dbReference>
<organism evidence="1">
    <name type="scientific">Rhizophora mucronata</name>
    <name type="common">Asiatic mangrove</name>
    <dbReference type="NCBI Taxonomy" id="61149"/>
    <lineage>
        <taxon>Eukaryota</taxon>
        <taxon>Viridiplantae</taxon>
        <taxon>Streptophyta</taxon>
        <taxon>Embryophyta</taxon>
        <taxon>Tracheophyta</taxon>
        <taxon>Spermatophyta</taxon>
        <taxon>Magnoliopsida</taxon>
        <taxon>eudicotyledons</taxon>
        <taxon>Gunneridae</taxon>
        <taxon>Pentapetalae</taxon>
        <taxon>rosids</taxon>
        <taxon>fabids</taxon>
        <taxon>Malpighiales</taxon>
        <taxon>Rhizophoraceae</taxon>
        <taxon>Rhizophora</taxon>
    </lineage>
</organism>
<proteinExistence type="predicted"/>
<accession>A0A2P2PIU0</accession>